<dbReference type="PROSITE" id="PS51192">
    <property type="entry name" value="HELICASE_ATP_BIND_1"/>
    <property type="match status" value="1"/>
</dbReference>
<protein>
    <recommendedName>
        <fullName evidence="1">Helicase ATP-binding domain-containing protein</fullName>
    </recommendedName>
</protein>
<dbReference type="Gene3D" id="3.40.50.300">
    <property type="entry name" value="P-loop containing nucleotide triphosphate hydrolases"/>
    <property type="match status" value="1"/>
</dbReference>
<dbReference type="InterPro" id="IPR014001">
    <property type="entry name" value="Helicase_ATP-bd"/>
</dbReference>
<feature type="domain" description="Helicase ATP-binding" evidence="1">
    <location>
        <begin position="30"/>
        <end position="123"/>
    </location>
</feature>
<dbReference type="InterPro" id="IPR051363">
    <property type="entry name" value="RLR_Helicase"/>
</dbReference>
<dbReference type="InterPro" id="IPR027417">
    <property type="entry name" value="P-loop_NTPase"/>
</dbReference>
<sequence>MGTNNTSTNGESQHVVADPVSFARSYQLEALEKALKQNTIVFFETGTGKTLIAIMLLRSYAHLLRKPSPYVAVFLVPTVVLVTQQGEVVSAHTDLNVGMYYGELGVDFWDAAMWKKQKEDTSI</sequence>
<evidence type="ECO:0000313" key="3">
    <source>
        <dbReference type="Proteomes" id="UP000030748"/>
    </source>
</evidence>
<dbReference type="eggNOG" id="KOG0701">
    <property type="taxonomic scope" value="Eukaryota"/>
</dbReference>
<dbReference type="GO" id="GO:0003676">
    <property type="term" value="F:nucleic acid binding"/>
    <property type="evidence" value="ECO:0007669"/>
    <property type="project" value="InterPro"/>
</dbReference>
<reference evidence="2 3" key="1">
    <citation type="journal article" date="2013" name="Proc. Natl. Acad. Sci. U.S.A.">
        <title>Fine-scale variation in meiotic recombination in Mimulus inferred from population shotgun sequencing.</title>
        <authorList>
            <person name="Hellsten U."/>
            <person name="Wright K.M."/>
            <person name="Jenkins J."/>
            <person name="Shu S."/>
            <person name="Yuan Y."/>
            <person name="Wessler S.R."/>
            <person name="Schmutz J."/>
            <person name="Willis J.H."/>
            <person name="Rokhsar D.S."/>
        </authorList>
    </citation>
    <scope>NUCLEOTIDE SEQUENCE [LARGE SCALE GENOMIC DNA]</scope>
    <source>
        <strain evidence="3">cv. DUN x IM62</strain>
    </source>
</reference>
<name>A0A022RHQ3_ERYGU</name>
<dbReference type="Pfam" id="PF00270">
    <property type="entry name" value="DEAD"/>
    <property type="match status" value="1"/>
</dbReference>
<keyword evidence="3" id="KW-1185">Reference proteome</keyword>
<dbReference type="STRING" id="4155.A0A022RHQ3"/>
<dbReference type="SUPFAM" id="SSF52540">
    <property type="entry name" value="P-loop containing nucleoside triphosphate hydrolases"/>
    <property type="match status" value="1"/>
</dbReference>
<organism evidence="2 3">
    <name type="scientific">Erythranthe guttata</name>
    <name type="common">Yellow monkey flower</name>
    <name type="synonym">Mimulus guttatus</name>
    <dbReference type="NCBI Taxonomy" id="4155"/>
    <lineage>
        <taxon>Eukaryota</taxon>
        <taxon>Viridiplantae</taxon>
        <taxon>Streptophyta</taxon>
        <taxon>Embryophyta</taxon>
        <taxon>Tracheophyta</taxon>
        <taxon>Spermatophyta</taxon>
        <taxon>Magnoliopsida</taxon>
        <taxon>eudicotyledons</taxon>
        <taxon>Gunneridae</taxon>
        <taxon>Pentapetalae</taxon>
        <taxon>asterids</taxon>
        <taxon>lamiids</taxon>
        <taxon>Lamiales</taxon>
        <taxon>Phrymaceae</taxon>
        <taxon>Erythranthe</taxon>
    </lineage>
</organism>
<dbReference type="InterPro" id="IPR011545">
    <property type="entry name" value="DEAD/DEAH_box_helicase_dom"/>
</dbReference>
<accession>A0A022RHQ3</accession>
<dbReference type="Proteomes" id="UP000030748">
    <property type="component" value="Unassembled WGS sequence"/>
</dbReference>
<feature type="non-terminal residue" evidence="2">
    <location>
        <position position="123"/>
    </location>
</feature>
<dbReference type="EMBL" id="KI630443">
    <property type="protein sequence ID" value="EYU39731.1"/>
    <property type="molecule type" value="Genomic_DNA"/>
</dbReference>
<dbReference type="PANTHER" id="PTHR14074:SF16">
    <property type="entry name" value="ANTIVIRAL INNATE IMMUNE RESPONSE RECEPTOR RIG-I"/>
    <property type="match status" value="1"/>
</dbReference>
<proteinExistence type="predicted"/>
<evidence type="ECO:0000259" key="1">
    <source>
        <dbReference type="PROSITE" id="PS51192"/>
    </source>
</evidence>
<gene>
    <name evidence="2" type="ORF">MIMGU_mgv1a0003141mg</name>
</gene>
<dbReference type="AlphaFoldDB" id="A0A022RHQ3"/>
<dbReference type="PANTHER" id="PTHR14074">
    <property type="entry name" value="HELICASE WITH DEATH DOMAIN-RELATED"/>
    <property type="match status" value="1"/>
</dbReference>
<evidence type="ECO:0000313" key="2">
    <source>
        <dbReference type="EMBL" id="EYU39731.1"/>
    </source>
</evidence>
<dbReference type="GO" id="GO:0005524">
    <property type="term" value="F:ATP binding"/>
    <property type="evidence" value="ECO:0007669"/>
    <property type="project" value="InterPro"/>
</dbReference>